<comment type="caution">
    <text evidence="2">The sequence shown here is derived from an EMBL/GenBank/DDBJ whole genome shotgun (WGS) entry which is preliminary data.</text>
</comment>
<name>A0A8J3EFF6_9RHOB</name>
<reference evidence="2" key="1">
    <citation type="journal article" date="2014" name="Int. J. Syst. Evol. Microbiol.">
        <title>Complete genome sequence of Corynebacterium casei LMG S-19264T (=DSM 44701T), isolated from a smear-ripened cheese.</title>
        <authorList>
            <consortium name="US DOE Joint Genome Institute (JGI-PGF)"/>
            <person name="Walter F."/>
            <person name="Albersmeier A."/>
            <person name="Kalinowski J."/>
            <person name="Ruckert C."/>
        </authorList>
    </citation>
    <scope>NUCLEOTIDE SEQUENCE</scope>
    <source>
        <strain evidence="2">CGMCC 1.15762</strain>
    </source>
</reference>
<evidence type="ECO:0000259" key="1">
    <source>
        <dbReference type="Pfam" id="PF10090"/>
    </source>
</evidence>
<reference evidence="2" key="2">
    <citation type="submission" date="2020-09" db="EMBL/GenBank/DDBJ databases">
        <authorList>
            <person name="Sun Q."/>
            <person name="Zhou Y."/>
        </authorList>
    </citation>
    <scope>NUCLEOTIDE SEQUENCE</scope>
    <source>
        <strain evidence="2">CGMCC 1.15762</strain>
    </source>
</reference>
<dbReference type="Gene3D" id="1.10.287.130">
    <property type="match status" value="1"/>
</dbReference>
<dbReference type="RefSeq" id="WP_188787903.1">
    <property type="nucleotide sequence ID" value="NZ_BMJV01000001.1"/>
</dbReference>
<organism evidence="2 3">
    <name type="scientific">Salipiger pallidus</name>
    <dbReference type="NCBI Taxonomy" id="1775170"/>
    <lineage>
        <taxon>Bacteria</taxon>
        <taxon>Pseudomonadati</taxon>
        <taxon>Pseudomonadota</taxon>
        <taxon>Alphaproteobacteria</taxon>
        <taxon>Rhodobacterales</taxon>
        <taxon>Roseobacteraceae</taxon>
        <taxon>Salipiger</taxon>
    </lineage>
</organism>
<dbReference type="Gene3D" id="3.30.565.10">
    <property type="entry name" value="Histidine kinase-like ATPase, C-terminal domain"/>
    <property type="match status" value="1"/>
</dbReference>
<dbReference type="InterPro" id="IPR018762">
    <property type="entry name" value="ChpT_C"/>
</dbReference>
<evidence type="ECO:0000313" key="3">
    <source>
        <dbReference type="Proteomes" id="UP000617145"/>
    </source>
</evidence>
<accession>A0A8J3EFF6</accession>
<dbReference type="Proteomes" id="UP000617145">
    <property type="component" value="Unassembled WGS sequence"/>
</dbReference>
<dbReference type="Pfam" id="PF10090">
    <property type="entry name" value="HPTransfase"/>
    <property type="match status" value="1"/>
</dbReference>
<evidence type="ECO:0000313" key="2">
    <source>
        <dbReference type="EMBL" id="GGG59476.1"/>
    </source>
</evidence>
<protein>
    <submittedName>
        <fullName evidence="2">Histidine phosphotransferase</fullName>
    </submittedName>
</protein>
<sequence>MPIDTAKLATLVASRLCHDLVSPVGAISNGLELIALAGTPGPEEMELIEQSCTSATARLNFFRVAFGNASTEQDVGYREAAKLLANYSAGSRLVMEWTLTTDAPRTEVQLAFLAALCCESALPMGGKVKVGLDGETWHISGTGQRVAPEEHLWSALSTASYDDDLAPARVQFALLAMLAPRRGRKLISHAGEAGASLEIV</sequence>
<keyword evidence="3" id="KW-1185">Reference proteome</keyword>
<gene>
    <name evidence="2" type="ORF">GCM10011415_01680</name>
</gene>
<dbReference type="InterPro" id="IPR036890">
    <property type="entry name" value="HATPase_C_sf"/>
</dbReference>
<dbReference type="AlphaFoldDB" id="A0A8J3EFF6"/>
<feature type="domain" description="Histidine phosphotransferase ChpT C-terminal" evidence="1">
    <location>
        <begin position="78"/>
        <end position="192"/>
    </location>
</feature>
<dbReference type="EMBL" id="BMJV01000001">
    <property type="protein sequence ID" value="GGG59476.1"/>
    <property type="molecule type" value="Genomic_DNA"/>
</dbReference>
<proteinExistence type="predicted"/>